<dbReference type="InterPro" id="IPR031657">
    <property type="entry name" value="REPA_OB_2"/>
</dbReference>
<dbReference type="EMBL" id="BPLF01000002">
    <property type="protein sequence ID" value="GIX63532.1"/>
    <property type="molecule type" value="Genomic_DNA"/>
</dbReference>
<dbReference type="FunFam" id="2.40.50.140:FF:000041">
    <property type="entry name" value="Replication protein A subunit"/>
    <property type="match status" value="1"/>
</dbReference>
<evidence type="ECO:0000313" key="14">
    <source>
        <dbReference type="Proteomes" id="UP001497744"/>
    </source>
</evidence>
<keyword evidence="7 9" id="KW-0238">DNA-binding</keyword>
<keyword evidence="4 9" id="KW-0479">Metal-binding</keyword>
<dbReference type="PANTHER" id="PTHR47165">
    <property type="entry name" value="OS03G0429900 PROTEIN"/>
    <property type="match status" value="1"/>
</dbReference>
<dbReference type="Pfam" id="PF16900">
    <property type="entry name" value="REPA_OB_2"/>
    <property type="match status" value="1"/>
</dbReference>
<reference evidence="13 14" key="1">
    <citation type="submission" date="2021-06" db="EMBL/GenBank/DDBJ databases">
        <title>Genome sequence of Babesia caballi.</title>
        <authorList>
            <person name="Yamagishi J."/>
            <person name="Kidaka T."/>
            <person name="Ochi A."/>
        </authorList>
    </citation>
    <scope>NUCLEOTIDE SEQUENCE [LARGE SCALE GENOMIC DNA]</scope>
    <source>
        <strain evidence="13">USDA-D6B2</strain>
    </source>
</reference>
<dbReference type="FunFam" id="2.40.50.140:FF:000064">
    <property type="entry name" value="Replication protein A subunit"/>
    <property type="match status" value="1"/>
</dbReference>
<dbReference type="CDD" id="cd04475">
    <property type="entry name" value="RPA1_DBD_B"/>
    <property type="match status" value="1"/>
</dbReference>
<protein>
    <recommendedName>
        <fullName evidence="9">Replication protein A subunit</fullName>
    </recommendedName>
</protein>
<dbReference type="GeneID" id="94195013"/>
<evidence type="ECO:0000256" key="6">
    <source>
        <dbReference type="ARBA" id="ARBA00022833"/>
    </source>
</evidence>
<keyword evidence="3 9" id="KW-0235">DNA replication</keyword>
<dbReference type="InterPro" id="IPR013955">
    <property type="entry name" value="Rep_factor-A_C"/>
</dbReference>
<dbReference type="NCBIfam" id="TIGR00617">
    <property type="entry name" value="rpa1"/>
    <property type="match status" value="1"/>
</dbReference>
<comment type="subcellular location">
    <subcellularLocation>
        <location evidence="1 9">Nucleus</location>
    </subcellularLocation>
</comment>
<keyword evidence="14" id="KW-1185">Reference proteome</keyword>
<dbReference type="Gene3D" id="2.40.50.140">
    <property type="entry name" value="Nucleic acid-binding proteins"/>
    <property type="match status" value="3"/>
</dbReference>
<accession>A0AAV4LTF5</accession>
<dbReference type="CDD" id="cd04474">
    <property type="entry name" value="RPA1_DBD_A"/>
    <property type="match status" value="1"/>
</dbReference>
<dbReference type="PANTHER" id="PTHR47165:SF4">
    <property type="entry name" value="OS03G0429900 PROTEIN"/>
    <property type="match status" value="1"/>
</dbReference>
<dbReference type="AlphaFoldDB" id="A0AAV4LTF5"/>
<dbReference type="GO" id="GO:0006281">
    <property type="term" value="P:DNA repair"/>
    <property type="evidence" value="ECO:0007669"/>
    <property type="project" value="InterPro"/>
</dbReference>
<gene>
    <name evidence="13" type="ORF">BcabD6B2_29670</name>
</gene>
<keyword evidence="8 9" id="KW-0539">Nucleus</keyword>
<organism evidence="13 14">
    <name type="scientific">Babesia caballi</name>
    <dbReference type="NCBI Taxonomy" id="5871"/>
    <lineage>
        <taxon>Eukaryota</taxon>
        <taxon>Sar</taxon>
        <taxon>Alveolata</taxon>
        <taxon>Apicomplexa</taxon>
        <taxon>Aconoidasida</taxon>
        <taxon>Piroplasmida</taxon>
        <taxon>Babesiidae</taxon>
        <taxon>Babesia</taxon>
    </lineage>
</organism>
<evidence type="ECO:0000256" key="8">
    <source>
        <dbReference type="ARBA" id="ARBA00023242"/>
    </source>
</evidence>
<evidence type="ECO:0000256" key="4">
    <source>
        <dbReference type="ARBA" id="ARBA00022723"/>
    </source>
</evidence>
<evidence type="ECO:0000256" key="7">
    <source>
        <dbReference type="ARBA" id="ARBA00023125"/>
    </source>
</evidence>
<evidence type="ECO:0000256" key="5">
    <source>
        <dbReference type="ARBA" id="ARBA00022771"/>
    </source>
</evidence>
<proteinExistence type="inferred from homology"/>
<feature type="domain" description="Replication factor A C-terminal" evidence="11">
    <location>
        <begin position="450"/>
        <end position="587"/>
    </location>
</feature>
<keyword evidence="6 9" id="KW-0862">Zinc</keyword>
<dbReference type="GO" id="GO:0003677">
    <property type="term" value="F:DNA binding"/>
    <property type="evidence" value="ECO:0007669"/>
    <property type="project" value="UniProtKB-KW"/>
</dbReference>
<feature type="region of interest" description="Disordered" evidence="10">
    <location>
        <begin position="1"/>
        <end position="48"/>
    </location>
</feature>
<comment type="similarity">
    <text evidence="2 9">Belongs to the replication factor A protein 1 family.</text>
</comment>
<feature type="domain" description="Replication protein A OB" evidence="12">
    <location>
        <begin position="289"/>
        <end position="387"/>
    </location>
</feature>
<dbReference type="InterPro" id="IPR004591">
    <property type="entry name" value="Rfa1"/>
</dbReference>
<dbReference type="GO" id="GO:0005634">
    <property type="term" value="C:nucleus"/>
    <property type="evidence" value="ECO:0007669"/>
    <property type="project" value="UniProtKB-SubCell"/>
</dbReference>
<dbReference type="GO" id="GO:0006260">
    <property type="term" value="P:DNA replication"/>
    <property type="evidence" value="ECO:0007669"/>
    <property type="project" value="UniProtKB-KW"/>
</dbReference>
<dbReference type="SUPFAM" id="SSF50249">
    <property type="entry name" value="Nucleic acid-binding proteins"/>
    <property type="match status" value="3"/>
</dbReference>
<evidence type="ECO:0000256" key="9">
    <source>
        <dbReference type="RuleBase" id="RU364130"/>
    </source>
</evidence>
<dbReference type="Proteomes" id="UP001497744">
    <property type="component" value="Unassembled WGS sequence"/>
</dbReference>
<dbReference type="GO" id="GO:0006310">
    <property type="term" value="P:DNA recombination"/>
    <property type="evidence" value="ECO:0007669"/>
    <property type="project" value="InterPro"/>
</dbReference>
<keyword evidence="5 9" id="KW-0863">Zinc-finger</keyword>
<comment type="caution">
    <text evidence="13">The sequence shown here is derived from an EMBL/GenBank/DDBJ whole genome shotgun (WGS) entry which is preliminary data.</text>
</comment>
<dbReference type="CDD" id="cd04476">
    <property type="entry name" value="RPA1_DBD_C"/>
    <property type="match status" value="1"/>
</dbReference>
<evidence type="ECO:0000256" key="1">
    <source>
        <dbReference type="ARBA" id="ARBA00004123"/>
    </source>
</evidence>
<dbReference type="InterPro" id="IPR012340">
    <property type="entry name" value="NA-bd_OB-fold"/>
</dbReference>
<evidence type="ECO:0000313" key="13">
    <source>
        <dbReference type="EMBL" id="GIX63532.1"/>
    </source>
</evidence>
<name>A0AAV4LTF5_BABCB</name>
<dbReference type="RefSeq" id="XP_067715601.1">
    <property type="nucleotide sequence ID" value="XM_067859500.1"/>
</dbReference>
<evidence type="ECO:0000259" key="11">
    <source>
        <dbReference type="Pfam" id="PF08646"/>
    </source>
</evidence>
<dbReference type="GO" id="GO:0008270">
    <property type="term" value="F:zinc ion binding"/>
    <property type="evidence" value="ECO:0007669"/>
    <property type="project" value="UniProtKB-KW"/>
</dbReference>
<evidence type="ECO:0000259" key="12">
    <source>
        <dbReference type="Pfam" id="PF16900"/>
    </source>
</evidence>
<sequence length="606" mass="67150">MDAQDRGGRRLGAGAAQAHLPRAGASDRRREQESGGQGHQLQQVQSDGHEVGGFGEAFTWVRSRYLVILTKISILPGDYRHLTSHLGSSLVYHPGLCIQQQSQAAQPAQPAQPPAAATTQTQCIPAAGSAVVRNVDDGAAPLKRHAVAQGPQGSKPVVKVGDAGGVTPIKISELTVYTPKWMIRARVTNKTQIRKFNNQWGEGQLFSIDLCDADGEIRATFFGEAVTKWFYFIEEGQVYSISGGQIKAANKRFNNLNHSCEISLDENAQIQLFQNDQSIPAIRCSFTPINQIESLNVGTIIDVIGIVVKTRDSRTVQQKSGGTVEKRDVMLCDNSGATIWLTLWGGKVQQFQNRELEGHPLIAFKGVKVGDWQGKRLDTQGSTKITVEPEMQQAVEIKQWWDTTGSQMRFDGGRAAGDANIEDIKSIRLINQAANQALQFKSLGDTGITFTTRAMIEVIRESTFSWPACPECFRKMNRDQGSWACPRCNSRLNPRHTYILSIKIADDTGHLWATASGFVADEIMSWVPAEELLGLFENGDVNADGKNFMNVFEEARLTEYIFKVKVTSEKYMDEHRVRYKLSKALKMSKYIDAAITCRLNEIKELL</sequence>
<evidence type="ECO:0000256" key="3">
    <source>
        <dbReference type="ARBA" id="ARBA00022705"/>
    </source>
</evidence>
<dbReference type="InterPro" id="IPR047192">
    <property type="entry name" value="Euk_RPA1_DBD_C"/>
</dbReference>
<dbReference type="Pfam" id="PF08646">
    <property type="entry name" value="Rep_fac-A_C"/>
    <property type="match status" value="1"/>
</dbReference>
<evidence type="ECO:0000256" key="2">
    <source>
        <dbReference type="ARBA" id="ARBA00005690"/>
    </source>
</evidence>
<evidence type="ECO:0000256" key="10">
    <source>
        <dbReference type="SAM" id="MobiDB-lite"/>
    </source>
</evidence>